<evidence type="ECO:0000313" key="3">
    <source>
        <dbReference type="Proteomes" id="UP000037035"/>
    </source>
</evidence>
<proteinExistence type="predicted"/>
<dbReference type="InterPro" id="IPR016197">
    <property type="entry name" value="Chromo-like_dom_sf"/>
</dbReference>
<accession>A0A0L6ULQ2</accession>
<dbReference type="SUPFAM" id="SSF54160">
    <property type="entry name" value="Chromo domain-like"/>
    <property type="match status" value="1"/>
</dbReference>
<evidence type="ECO:0000313" key="2">
    <source>
        <dbReference type="EMBL" id="KNZ49458.1"/>
    </source>
</evidence>
<protein>
    <recommendedName>
        <fullName evidence="1">Chromo domain-containing protein</fullName>
    </recommendedName>
</protein>
<reference evidence="2 3" key="1">
    <citation type="submission" date="2015-08" db="EMBL/GenBank/DDBJ databases">
        <title>Next Generation Sequencing and Analysis of the Genome of Puccinia sorghi L Schw, the Causal Agent of Maize Common Rust.</title>
        <authorList>
            <person name="Rochi L."/>
            <person name="Burguener G."/>
            <person name="Darino M."/>
            <person name="Turjanski A."/>
            <person name="Kreff E."/>
            <person name="Dieguez M.J."/>
            <person name="Sacco F."/>
        </authorList>
    </citation>
    <scope>NUCLEOTIDE SEQUENCE [LARGE SCALE GENOMIC DNA]</scope>
    <source>
        <strain evidence="2 3">RO10H11247</strain>
    </source>
</reference>
<gene>
    <name evidence="2" type="ORF">VP01_49g3</name>
</gene>
<keyword evidence="3" id="KW-1185">Reference proteome</keyword>
<dbReference type="OrthoDB" id="2630497at2759"/>
<dbReference type="CDD" id="cd00024">
    <property type="entry name" value="CD_CSD"/>
    <property type="match status" value="1"/>
</dbReference>
<evidence type="ECO:0000259" key="1">
    <source>
        <dbReference type="Pfam" id="PF00385"/>
    </source>
</evidence>
<dbReference type="Pfam" id="PF00385">
    <property type="entry name" value="Chromo"/>
    <property type="match status" value="1"/>
</dbReference>
<name>A0A0L6ULQ2_9BASI</name>
<organism evidence="2 3">
    <name type="scientific">Puccinia sorghi</name>
    <dbReference type="NCBI Taxonomy" id="27349"/>
    <lineage>
        <taxon>Eukaryota</taxon>
        <taxon>Fungi</taxon>
        <taxon>Dikarya</taxon>
        <taxon>Basidiomycota</taxon>
        <taxon>Pucciniomycotina</taxon>
        <taxon>Pucciniomycetes</taxon>
        <taxon>Pucciniales</taxon>
        <taxon>Pucciniaceae</taxon>
        <taxon>Puccinia</taxon>
    </lineage>
</organism>
<dbReference type="VEuPathDB" id="FungiDB:VP01_49g3"/>
<dbReference type="AlphaFoldDB" id="A0A0L6ULQ2"/>
<dbReference type="EMBL" id="LAVV01010165">
    <property type="protein sequence ID" value="KNZ49458.1"/>
    <property type="molecule type" value="Genomic_DNA"/>
</dbReference>
<dbReference type="Proteomes" id="UP000037035">
    <property type="component" value="Unassembled WGS sequence"/>
</dbReference>
<sequence length="53" mass="6153">MKSPHWKGFGLEENSWELAENLKNCGDLVQEFNSILPKPETKYQEKKMRGKAS</sequence>
<dbReference type="InterPro" id="IPR023780">
    <property type="entry name" value="Chromo_domain"/>
</dbReference>
<feature type="domain" description="Chromo" evidence="1">
    <location>
        <begin position="5"/>
        <end position="33"/>
    </location>
</feature>
<comment type="caution">
    <text evidence="2">The sequence shown here is derived from an EMBL/GenBank/DDBJ whole genome shotgun (WGS) entry which is preliminary data.</text>
</comment>
<dbReference type="Gene3D" id="2.40.50.40">
    <property type="match status" value="1"/>
</dbReference>